<dbReference type="CDD" id="cd24032">
    <property type="entry name" value="ASKHA_NBD_TsaB"/>
    <property type="match status" value="1"/>
</dbReference>
<dbReference type="InterPro" id="IPR022496">
    <property type="entry name" value="T6A_TsaB"/>
</dbReference>
<organism evidence="2 3">
    <name type="scientific">Pueribacillus theae</name>
    <dbReference type="NCBI Taxonomy" id="2171751"/>
    <lineage>
        <taxon>Bacteria</taxon>
        <taxon>Bacillati</taxon>
        <taxon>Bacillota</taxon>
        <taxon>Bacilli</taxon>
        <taxon>Bacillales</taxon>
        <taxon>Bacillaceae</taxon>
        <taxon>Pueribacillus</taxon>
    </lineage>
</organism>
<dbReference type="OrthoDB" id="9784166at2"/>
<dbReference type="InterPro" id="IPR043129">
    <property type="entry name" value="ATPase_NBD"/>
</dbReference>
<dbReference type="PANTHER" id="PTHR11735:SF11">
    <property type="entry name" value="TRNA THREONYLCARBAMOYLADENOSINE BIOSYNTHESIS PROTEIN TSAB"/>
    <property type="match status" value="1"/>
</dbReference>
<evidence type="ECO:0000313" key="2">
    <source>
        <dbReference type="EMBL" id="PWA06338.1"/>
    </source>
</evidence>
<feature type="domain" description="Gcp-like" evidence="1">
    <location>
        <begin position="23"/>
        <end position="225"/>
    </location>
</feature>
<dbReference type="Proteomes" id="UP000245998">
    <property type="component" value="Unassembled WGS sequence"/>
</dbReference>
<comment type="caution">
    <text evidence="2">The sequence shown here is derived from an EMBL/GenBank/DDBJ whole genome shotgun (WGS) entry which is preliminary data.</text>
</comment>
<dbReference type="AlphaFoldDB" id="A0A2U1JNA0"/>
<evidence type="ECO:0000259" key="1">
    <source>
        <dbReference type="Pfam" id="PF00814"/>
    </source>
</evidence>
<dbReference type="PANTHER" id="PTHR11735">
    <property type="entry name" value="TRNA N6-ADENOSINE THREONYLCARBAMOYLTRANSFERASE"/>
    <property type="match status" value="1"/>
</dbReference>
<name>A0A2U1JNA0_9BACI</name>
<dbReference type="Pfam" id="PF00814">
    <property type="entry name" value="TsaD"/>
    <property type="match status" value="1"/>
</dbReference>
<dbReference type="SUPFAM" id="SSF53067">
    <property type="entry name" value="Actin-like ATPase domain"/>
    <property type="match status" value="2"/>
</dbReference>
<proteinExistence type="predicted"/>
<dbReference type="NCBIfam" id="TIGR03725">
    <property type="entry name" value="T6A_YeaZ"/>
    <property type="match status" value="1"/>
</dbReference>
<dbReference type="EMBL" id="QCZG01000060">
    <property type="protein sequence ID" value="PWA06338.1"/>
    <property type="molecule type" value="Genomic_DNA"/>
</dbReference>
<gene>
    <name evidence="2" type="primary">tsaB</name>
    <name evidence="2" type="ORF">DCC39_17535</name>
</gene>
<dbReference type="RefSeq" id="WP_116556189.1">
    <property type="nucleotide sequence ID" value="NZ_QCZG01000060.1"/>
</dbReference>
<reference evidence="2 3" key="1">
    <citation type="submission" date="2018-04" db="EMBL/GenBank/DDBJ databases">
        <title>Camelliibacillus theae gen. nov., sp. nov., isolated from Pu'er tea.</title>
        <authorList>
            <person name="Niu L."/>
        </authorList>
    </citation>
    <scope>NUCLEOTIDE SEQUENCE [LARGE SCALE GENOMIC DNA]</scope>
    <source>
        <strain evidence="2 3">T8</strain>
    </source>
</reference>
<keyword evidence="3" id="KW-1185">Reference proteome</keyword>
<protein>
    <submittedName>
        <fullName evidence="2">tRNA (Adenosine(37)-N6)-threonylcarbamoyltransferase complex dimerization subunit type 1 TsaB</fullName>
    </submittedName>
</protein>
<accession>A0A2U1JNA0</accession>
<dbReference type="GO" id="GO:0016740">
    <property type="term" value="F:transferase activity"/>
    <property type="evidence" value="ECO:0007669"/>
    <property type="project" value="UniProtKB-KW"/>
</dbReference>
<dbReference type="GO" id="GO:0005829">
    <property type="term" value="C:cytosol"/>
    <property type="evidence" value="ECO:0007669"/>
    <property type="project" value="TreeGrafter"/>
</dbReference>
<dbReference type="GO" id="GO:0002949">
    <property type="term" value="P:tRNA threonylcarbamoyladenosine modification"/>
    <property type="evidence" value="ECO:0007669"/>
    <property type="project" value="InterPro"/>
</dbReference>
<dbReference type="InterPro" id="IPR000905">
    <property type="entry name" value="Gcp-like_dom"/>
</dbReference>
<evidence type="ECO:0000313" key="3">
    <source>
        <dbReference type="Proteomes" id="UP000245998"/>
    </source>
</evidence>
<dbReference type="Gene3D" id="3.30.420.40">
    <property type="match status" value="2"/>
</dbReference>
<keyword evidence="2" id="KW-0808">Transferase</keyword>
<sequence length="239" mass="26405">MIGLAIDTSTNVMGVALADGQKVIAELITNEKKNHSVRLMPAIEHLLQEVDLTVKDVNTIIVSKGPGSYTGVRIGVTVAKTLAWTLNIPIVGVSSLEMLALNGRYFDGYVSPLIDARRGQIYTSLHQFKEGNPETVEKECIIQSETWGKKLKSLEKPTLFLGNDVGKHKEQLQGALNENAVFGKLAEQNPRPGELAVLGMLRKPEENVHLFTPDYVQMAEAEKKWLDARKDGNESNERD</sequence>